<dbReference type="PANTHER" id="PTHR47331">
    <property type="entry name" value="PHD-TYPE DOMAIN-CONTAINING PROTEIN"/>
    <property type="match status" value="1"/>
</dbReference>
<dbReference type="GO" id="GO:0015074">
    <property type="term" value="P:DNA integration"/>
    <property type="evidence" value="ECO:0007669"/>
    <property type="project" value="InterPro"/>
</dbReference>
<dbReference type="OrthoDB" id="5984724at2759"/>
<sequence length="326" mass="36424">MMGSLPRARVTSSRPFLHTGVDFAGPVWLRTSKGRGHKAFKAFLAVFVCFSSRAVHLEAVSDYSSEAFLAAFRRFVARRGLCQTIHSDCGTNFVGADRQLKELFQASNRDLHRIIGRLADDGIQWKFNPPAAPHFGGLWEAAVKALKHHLRRVIGETRLTYEEMATFLAEVESCLNSRPLQALSDDPEDLSALTPGHFLIGGALNALPEPSLLDVPANRLSRWQLLQQMRDHLWQRWSREYVQGLAPRPKWWATPGNLKDGQLCLVKTETTPPCRWPLARIIRLHPGEDGHIRVVDVRTSGGELTRPVVKIVPLPSANAEQPEPSA</sequence>
<dbReference type="EMBL" id="LBMM01016323">
    <property type="protein sequence ID" value="KMQ84470.1"/>
    <property type="molecule type" value="Genomic_DNA"/>
</dbReference>
<protein>
    <recommendedName>
        <fullName evidence="1">Integrase catalytic domain-containing protein</fullName>
    </recommendedName>
</protein>
<proteinExistence type="predicted"/>
<name>A0A0J7MVG3_LASNI</name>
<evidence type="ECO:0000313" key="3">
    <source>
        <dbReference type="Proteomes" id="UP000036403"/>
    </source>
</evidence>
<accession>A0A0J7MVG3</accession>
<dbReference type="AlphaFoldDB" id="A0A0J7MVG3"/>
<dbReference type="PROSITE" id="PS50994">
    <property type="entry name" value="INTEGRASE"/>
    <property type="match status" value="1"/>
</dbReference>
<dbReference type="InterPro" id="IPR012337">
    <property type="entry name" value="RNaseH-like_sf"/>
</dbReference>
<dbReference type="InterPro" id="IPR001584">
    <property type="entry name" value="Integrase_cat-core"/>
</dbReference>
<dbReference type="Gene3D" id="3.30.420.10">
    <property type="entry name" value="Ribonuclease H-like superfamily/Ribonuclease H"/>
    <property type="match status" value="1"/>
</dbReference>
<dbReference type="GO" id="GO:0003676">
    <property type="term" value="F:nucleic acid binding"/>
    <property type="evidence" value="ECO:0007669"/>
    <property type="project" value="InterPro"/>
</dbReference>
<dbReference type="InterPro" id="IPR036397">
    <property type="entry name" value="RNaseH_sf"/>
</dbReference>
<dbReference type="InterPro" id="IPR040676">
    <property type="entry name" value="DUF5641"/>
</dbReference>
<feature type="domain" description="Integrase catalytic" evidence="1">
    <location>
        <begin position="11"/>
        <end position="203"/>
    </location>
</feature>
<dbReference type="PANTHER" id="PTHR47331:SF1">
    <property type="entry name" value="GAG-LIKE PROTEIN"/>
    <property type="match status" value="1"/>
</dbReference>
<organism evidence="2 3">
    <name type="scientific">Lasius niger</name>
    <name type="common">Black garden ant</name>
    <dbReference type="NCBI Taxonomy" id="67767"/>
    <lineage>
        <taxon>Eukaryota</taxon>
        <taxon>Metazoa</taxon>
        <taxon>Ecdysozoa</taxon>
        <taxon>Arthropoda</taxon>
        <taxon>Hexapoda</taxon>
        <taxon>Insecta</taxon>
        <taxon>Pterygota</taxon>
        <taxon>Neoptera</taxon>
        <taxon>Endopterygota</taxon>
        <taxon>Hymenoptera</taxon>
        <taxon>Apocrita</taxon>
        <taxon>Aculeata</taxon>
        <taxon>Formicoidea</taxon>
        <taxon>Formicidae</taxon>
        <taxon>Formicinae</taxon>
        <taxon>Lasius</taxon>
        <taxon>Lasius</taxon>
    </lineage>
</organism>
<dbReference type="PaxDb" id="67767-A0A0J7MVG3"/>
<dbReference type="Proteomes" id="UP000036403">
    <property type="component" value="Unassembled WGS sequence"/>
</dbReference>
<evidence type="ECO:0000259" key="1">
    <source>
        <dbReference type="PROSITE" id="PS50994"/>
    </source>
</evidence>
<keyword evidence="3" id="KW-1185">Reference proteome</keyword>
<dbReference type="SUPFAM" id="SSF53098">
    <property type="entry name" value="Ribonuclease H-like"/>
    <property type="match status" value="1"/>
</dbReference>
<comment type="caution">
    <text evidence="2">The sequence shown here is derived from an EMBL/GenBank/DDBJ whole genome shotgun (WGS) entry which is preliminary data.</text>
</comment>
<dbReference type="Pfam" id="PF18701">
    <property type="entry name" value="DUF5641"/>
    <property type="match status" value="1"/>
</dbReference>
<reference evidence="2 3" key="1">
    <citation type="submission" date="2015-04" db="EMBL/GenBank/DDBJ databases">
        <title>Lasius niger genome sequencing.</title>
        <authorList>
            <person name="Konorov E.A."/>
            <person name="Nikitin M.A."/>
            <person name="Kirill M.V."/>
            <person name="Chang P."/>
        </authorList>
    </citation>
    <scope>NUCLEOTIDE SEQUENCE [LARGE SCALE GENOMIC DNA]</scope>
    <source>
        <tissue evidence="2">Whole</tissue>
    </source>
</reference>
<gene>
    <name evidence="2" type="ORF">RF55_17695</name>
</gene>
<dbReference type="STRING" id="67767.A0A0J7MVG3"/>
<evidence type="ECO:0000313" key="2">
    <source>
        <dbReference type="EMBL" id="KMQ84470.1"/>
    </source>
</evidence>